<dbReference type="Proteomes" id="UP000325440">
    <property type="component" value="Unassembled WGS sequence"/>
</dbReference>
<evidence type="ECO:0000256" key="6">
    <source>
        <dbReference type="SAM" id="MobiDB-lite"/>
    </source>
</evidence>
<organism evidence="7 8">
    <name type="scientific">Cinara cedri</name>
    <dbReference type="NCBI Taxonomy" id="506608"/>
    <lineage>
        <taxon>Eukaryota</taxon>
        <taxon>Metazoa</taxon>
        <taxon>Ecdysozoa</taxon>
        <taxon>Arthropoda</taxon>
        <taxon>Hexapoda</taxon>
        <taxon>Insecta</taxon>
        <taxon>Pterygota</taxon>
        <taxon>Neoptera</taxon>
        <taxon>Paraneoptera</taxon>
        <taxon>Hemiptera</taxon>
        <taxon>Sternorrhyncha</taxon>
        <taxon>Aphidomorpha</taxon>
        <taxon>Aphidoidea</taxon>
        <taxon>Aphididae</taxon>
        <taxon>Lachninae</taxon>
        <taxon>Cinara</taxon>
    </lineage>
</organism>
<gene>
    <name evidence="7" type="ORF">CINCED_3A008880</name>
</gene>
<evidence type="ECO:0000256" key="5">
    <source>
        <dbReference type="ARBA" id="ARBA00093456"/>
    </source>
</evidence>
<feature type="compositionally biased region" description="Acidic residues" evidence="6">
    <location>
        <begin position="1433"/>
        <end position="1453"/>
    </location>
</feature>
<dbReference type="PANTHER" id="PTHR32086:SF0">
    <property type="entry name" value="FANCONI ANEMIA GROUP D2 PROTEIN"/>
    <property type="match status" value="1"/>
</dbReference>
<comment type="subcellular location">
    <subcellularLocation>
        <location evidence="1">Nucleus</location>
    </subcellularLocation>
</comment>
<dbReference type="EMBL" id="CABPRJ010000493">
    <property type="protein sequence ID" value="VVC29456.1"/>
    <property type="molecule type" value="Genomic_DNA"/>
</dbReference>
<feature type="compositionally biased region" description="Polar residues" evidence="6">
    <location>
        <begin position="10"/>
        <end position="23"/>
    </location>
</feature>
<dbReference type="GO" id="GO:0000793">
    <property type="term" value="C:condensed chromosome"/>
    <property type="evidence" value="ECO:0007669"/>
    <property type="project" value="TreeGrafter"/>
</dbReference>
<dbReference type="GO" id="GO:1990918">
    <property type="term" value="P:double-strand break repair involved in meiotic recombination"/>
    <property type="evidence" value="ECO:0007669"/>
    <property type="project" value="TreeGrafter"/>
</dbReference>
<dbReference type="GO" id="GO:0007129">
    <property type="term" value="P:homologous chromosome pairing at meiosis"/>
    <property type="evidence" value="ECO:0007669"/>
    <property type="project" value="TreeGrafter"/>
</dbReference>
<name>A0A5E4MD92_9HEMI</name>
<feature type="compositionally biased region" description="Acidic residues" evidence="6">
    <location>
        <begin position="1467"/>
        <end position="1479"/>
    </location>
</feature>
<protein>
    <submittedName>
        <fullName evidence="7">Fanconi anaemia protein FANCD2,Armadillo-like helical</fullName>
    </submittedName>
</protein>
<dbReference type="CDD" id="cd11721">
    <property type="entry name" value="FANCD2"/>
    <property type="match status" value="1"/>
</dbReference>
<dbReference type="GO" id="GO:0036297">
    <property type="term" value="P:interstrand cross-link repair"/>
    <property type="evidence" value="ECO:0007669"/>
    <property type="project" value="TreeGrafter"/>
</dbReference>
<dbReference type="OrthoDB" id="10259640at2759"/>
<evidence type="ECO:0000256" key="2">
    <source>
        <dbReference type="ARBA" id="ARBA00022499"/>
    </source>
</evidence>
<dbReference type="InterPro" id="IPR029448">
    <property type="entry name" value="FANCD2"/>
</dbReference>
<dbReference type="Pfam" id="PF14631">
    <property type="entry name" value="FancD2"/>
    <property type="match status" value="1"/>
</dbReference>
<keyword evidence="4" id="KW-0539">Nucleus</keyword>
<keyword evidence="3" id="KW-0832">Ubl conjugation</keyword>
<evidence type="ECO:0000256" key="3">
    <source>
        <dbReference type="ARBA" id="ARBA00022843"/>
    </source>
</evidence>
<keyword evidence="2" id="KW-1017">Isopeptide bond</keyword>
<feature type="compositionally biased region" description="Polar residues" evidence="6">
    <location>
        <begin position="37"/>
        <end position="49"/>
    </location>
</feature>
<dbReference type="PANTHER" id="PTHR32086">
    <property type="entry name" value="FANCONI ANEMIA GROUP D2 PROTEIN"/>
    <property type="match status" value="1"/>
</dbReference>
<comment type="similarity">
    <text evidence="5">Belongs to the Fanconi anemia protein FANCD2 family.</text>
</comment>
<dbReference type="GO" id="GO:0070182">
    <property type="term" value="F:DNA polymerase binding"/>
    <property type="evidence" value="ECO:0007669"/>
    <property type="project" value="TreeGrafter"/>
</dbReference>
<sequence>MYKRKFTKPKINTNENDSSPYPKSSTNSTHSASFSFDTPSMSLMSQKNVLSDEESPESPSMLEDLTDLPNEKKRKTMTDNEDNTINGSQALFDENNDPHAYLKQTLFSCGLHLKCDQNILSVEEYIFLQKLKSKLSNDSEEIGITDVVNKFFKEFEAYHNDKITLYVVLSPCKAIPEKKLKQQKDSLARLLLQVPQLQSNLIDFLFDKMAEISLEDFTEDSILSIHKWVRLLLKPFKQLYSIMDLKKVCNKLFDNLNVMPDIDIKRELVMTIPDIVLDNIDHDAHDELCKLLRNDKDLMACILETIGQLNISKTELAFIQMDLIPMIHHTPLDVLPALVRFLINVDDRTVAEKIVNGLRSELPFSTSDSISQMLTNDNMQSLQLVIFSCIYDKFLSSKLLLDVWIKIISQVQSHAGHKPLDVVILFLTYSAASHDISTKNTILSVFKERLKNGFFRYEIMEKTFQIFTPVFKQYFEMFIDLFSNLLKATDHVSIEVVTSMIVNCFINIDQCWCKWMVDELLVLLGTGNKLTVENVLNILTDLAEKRIDKIQPLATRLMSVFMNKIYDFSTKDIAQVLDMLCKIAYSEGPDGINNCSVFQDEINIFVQKELCALDIISQRVGIIGAIMLTKHIVLVSSDQESIPIDKSNEDNIVLSKKAKEAYSLIELLVTRTQSDTDSQILFFDQFALMLFHGLSFDNTFMFAVSSVMKKNFQYSFLIAANDFKNGNFLVDCSLAFCLDKELDEIIALNLCPKVIDEVKKIDNALMGLQSCTSNALMSMFRLVRGLEREDLSEIDALLGCPLVMPTRKTIEEFEMLSPEQQIVVVNTLFHAVNWFREVINCFSYLIKQKNGSKVLIRLRTIVYLIKEIKKCLSVMYEPEYIPPSCYYGLNVDKPIFNKIKKKPVKAKQKSHKKSKKIVKEKKNKSQEFMMDESIVDDSNDINVENEVDISIYHDYFRELDIDTWLILTQKFVVNPTPENNEEFTPELGPSELRYLLEDVLQKLEHVVFKNKKISPLSKTKYKDTVGFNSVSLIPTKTLIRNFIKLFPYLFSDLETLSAFFKNLLMVNDNILDSPGMFMKDAIDMKHCVGLIFKCIVVLLQWKDFQSSDTDELFIHALKKMINKTDLSSQSTQFKHQMCKKGLILEKIKYLNEFQHIVLHLDAAVNLVTIIQILKNFAVEPENDIILNELCWNFLTRQWYLFNGLEESGPKYNENIQFLLEIYLQCQNDQLNKLVEIVDWLEEETLAVVLKTDRLKTLPTINKMNFKCLIKVILNSLLSSVKNSLKSSESEFDRLTVWHSAIYVMEKIVQTIKKQDSRFNLLIFVKGSILLLKLFLAEGMIVCQNLIKLRTKEVSKVLKNLQVITRYIQNICNYTKVVKDNALSNCLPNIRGILETLILKVKNLIVVNGCTDALFMGIMKNIDIKGEEILSQNDSDDDEEDEDDNISEDKDEADNLIKLLGDDKTQNEVEEEDSDNSSIL</sequence>
<evidence type="ECO:0000313" key="8">
    <source>
        <dbReference type="Proteomes" id="UP000325440"/>
    </source>
</evidence>
<evidence type="ECO:0000313" key="7">
    <source>
        <dbReference type="EMBL" id="VVC29456.1"/>
    </source>
</evidence>
<keyword evidence="8" id="KW-1185">Reference proteome</keyword>
<feature type="region of interest" description="Disordered" evidence="6">
    <location>
        <begin position="1"/>
        <end position="85"/>
    </location>
</feature>
<dbReference type="GO" id="GO:0005634">
    <property type="term" value="C:nucleus"/>
    <property type="evidence" value="ECO:0007669"/>
    <property type="project" value="UniProtKB-SubCell"/>
</dbReference>
<dbReference type="GO" id="GO:0031573">
    <property type="term" value="P:mitotic intra-S DNA damage checkpoint signaling"/>
    <property type="evidence" value="ECO:0007669"/>
    <property type="project" value="TreeGrafter"/>
</dbReference>
<accession>A0A5E4MD92</accession>
<evidence type="ECO:0000256" key="4">
    <source>
        <dbReference type="ARBA" id="ARBA00023242"/>
    </source>
</evidence>
<evidence type="ECO:0000256" key="1">
    <source>
        <dbReference type="ARBA" id="ARBA00004123"/>
    </source>
</evidence>
<proteinExistence type="inferred from homology"/>
<reference evidence="7 8" key="1">
    <citation type="submission" date="2019-08" db="EMBL/GenBank/DDBJ databases">
        <authorList>
            <person name="Alioto T."/>
            <person name="Alioto T."/>
            <person name="Gomez Garrido J."/>
        </authorList>
    </citation>
    <scope>NUCLEOTIDE SEQUENCE [LARGE SCALE GENOMIC DNA]</scope>
</reference>
<feature type="compositionally biased region" description="Low complexity" evidence="6">
    <location>
        <begin position="24"/>
        <end position="36"/>
    </location>
</feature>
<feature type="region of interest" description="Disordered" evidence="6">
    <location>
        <begin position="1431"/>
        <end position="1479"/>
    </location>
</feature>